<evidence type="ECO:0000256" key="4">
    <source>
        <dbReference type="ARBA" id="ARBA00022692"/>
    </source>
</evidence>
<protein>
    <recommendedName>
        <fullName evidence="7">Phosphatidylglycerol--prolipoprotein diacylglyceryl transferase</fullName>
        <ecNumber evidence="7">2.5.1.145</ecNumber>
    </recommendedName>
</protein>
<keyword evidence="6 7" id="KW-0472">Membrane</keyword>
<feature type="transmembrane region" description="Helical" evidence="7">
    <location>
        <begin position="212"/>
        <end position="230"/>
    </location>
</feature>
<feature type="transmembrane region" description="Helical" evidence="7">
    <location>
        <begin position="119"/>
        <end position="137"/>
    </location>
</feature>
<evidence type="ECO:0000256" key="7">
    <source>
        <dbReference type="HAMAP-Rule" id="MF_01147"/>
    </source>
</evidence>
<comment type="pathway">
    <text evidence="7">Protein modification; lipoprotein biosynthesis (diacylglyceryl transfer).</text>
</comment>
<feature type="transmembrane region" description="Helical" evidence="7">
    <location>
        <begin position="242"/>
        <end position="260"/>
    </location>
</feature>
<comment type="function">
    <text evidence="7">Catalyzes the transfer of the diacylglyceryl group from phosphatidylglycerol to the sulfhydryl group of the N-terminal cysteine of a prolipoprotein, the first step in the formation of mature lipoproteins.</text>
</comment>
<comment type="subcellular location">
    <subcellularLocation>
        <location evidence="7">Cell membrane</location>
        <topology evidence="7">Multi-pass membrane protein</topology>
    </subcellularLocation>
</comment>
<comment type="caution">
    <text evidence="8">The sequence shown here is derived from an EMBL/GenBank/DDBJ whole genome shotgun (WGS) entry which is preliminary data.</text>
</comment>
<dbReference type="GO" id="GO:0008961">
    <property type="term" value="F:phosphatidylglycerol-prolipoprotein diacylglyceryl transferase activity"/>
    <property type="evidence" value="ECO:0007669"/>
    <property type="project" value="UniProtKB-EC"/>
</dbReference>
<dbReference type="PANTHER" id="PTHR30589">
    <property type="entry name" value="PROLIPOPROTEIN DIACYLGLYCERYL TRANSFERASE"/>
    <property type="match status" value="1"/>
</dbReference>
<evidence type="ECO:0000256" key="5">
    <source>
        <dbReference type="ARBA" id="ARBA00022989"/>
    </source>
</evidence>
<dbReference type="PANTHER" id="PTHR30589:SF0">
    <property type="entry name" value="PHOSPHATIDYLGLYCEROL--PROLIPOPROTEIN DIACYLGLYCERYL TRANSFERASE"/>
    <property type="match status" value="1"/>
</dbReference>
<dbReference type="EMBL" id="JBHUNA010000020">
    <property type="protein sequence ID" value="MFD2761239.1"/>
    <property type="molecule type" value="Genomic_DNA"/>
</dbReference>
<evidence type="ECO:0000256" key="3">
    <source>
        <dbReference type="ARBA" id="ARBA00022679"/>
    </source>
</evidence>
<sequence>MSCSAPALDRVFVEIGPLSIYWYGVIIALGAFLGLYFATKESDRLGLQKDLMTDLVVFAIPVSIIFARIYYVVFEWDRYVGAPWWDVFAIWEGGIAIHGALIGAVLTAILFARVKKVSFWQLADIAAPSLILGQAIGRWGNFMNQEAHGGPISESMFNSFHTYLPDFIMNQMCIGGVMYHPTFLYESIWNIAVFLFLLVLRRKNPLRGEVFLSYLMAYSAGRFFIEGMRTDSLYIPGTEIRMAQFISVALIAVVIAVIVYRRKSGKARKRYDGRKTKKNKK</sequence>
<name>A0ABW5V9K8_9BACI</name>
<dbReference type="RefSeq" id="WP_382393521.1">
    <property type="nucleotide sequence ID" value="NZ_JBHUNA010000020.1"/>
</dbReference>
<feature type="binding site" evidence="7">
    <location>
        <position position="138"/>
    </location>
    <ligand>
        <name>a 1,2-diacyl-sn-glycero-3-phospho-(1'-sn-glycerol)</name>
        <dbReference type="ChEBI" id="CHEBI:64716"/>
    </ligand>
</feature>
<feature type="transmembrane region" description="Helical" evidence="7">
    <location>
        <begin position="20"/>
        <end position="39"/>
    </location>
</feature>
<feature type="transmembrane region" description="Helical" evidence="7">
    <location>
        <begin position="51"/>
        <end position="73"/>
    </location>
</feature>
<evidence type="ECO:0000256" key="6">
    <source>
        <dbReference type="ARBA" id="ARBA00023136"/>
    </source>
</evidence>
<dbReference type="HAMAP" id="MF_01147">
    <property type="entry name" value="Lgt"/>
    <property type="match status" value="1"/>
</dbReference>
<keyword evidence="4 7" id="KW-0812">Transmembrane</keyword>
<keyword evidence="3 7" id="KW-0808">Transferase</keyword>
<organism evidence="8 9">
    <name type="scientific">Lentibacillus juripiscarius</name>
    <dbReference type="NCBI Taxonomy" id="257446"/>
    <lineage>
        <taxon>Bacteria</taxon>
        <taxon>Bacillati</taxon>
        <taxon>Bacillota</taxon>
        <taxon>Bacilli</taxon>
        <taxon>Bacillales</taxon>
        <taxon>Bacillaceae</taxon>
        <taxon>Lentibacillus</taxon>
    </lineage>
</organism>
<comment type="similarity">
    <text evidence="1 7">Belongs to the Lgt family.</text>
</comment>
<dbReference type="NCBIfam" id="TIGR00544">
    <property type="entry name" value="lgt"/>
    <property type="match status" value="1"/>
</dbReference>
<evidence type="ECO:0000256" key="1">
    <source>
        <dbReference type="ARBA" id="ARBA00007150"/>
    </source>
</evidence>
<reference evidence="9" key="1">
    <citation type="journal article" date="2019" name="Int. J. Syst. Evol. Microbiol.">
        <title>The Global Catalogue of Microorganisms (GCM) 10K type strain sequencing project: providing services to taxonomists for standard genome sequencing and annotation.</title>
        <authorList>
            <consortium name="The Broad Institute Genomics Platform"/>
            <consortium name="The Broad Institute Genome Sequencing Center for Infectious Disease"/>
            <person name="Wu L."/>
            <person name="Ma J."/>
        </authorList>
    </citation>
    <scope>NUCLEOTIDE SEQUENCE [LARGE SCALE GENOMIC DNA]</scope>
    <source>
        <strain evidence="9">TISTR 1535</strain>
    </source>
</reference>
<comment type="catalytic activity">
    <reaction evidence="7">
        <text>L-cysteinyl-[prolipoprotein] + a 1,2-diacyl-sn-glycero-3-phospho-(1'-sn-glycerol) = an S-1,2-diacyl-sn-glyceryl-L-cysteinyl-[prolipoprotein] + sn-glycerol 1-phosphate + H(+)</text>
        <dbReference type="Rhea" id="RHEA:56712"/>
        <dbReference type="Rhea" id="RHEA-COMP:14679"/>
        <dbReference type="Rhea" id="RHEA-COMP:14680"/>
        <dbReference type="ChEBI" id="CHEBI:15378"/>
        <dbReference type="ChEBI" id="CHEBI:29950"/>
        <dbReference type="ChEBI" id="CHEBI:57685"/>
        <dbReference type="ChEBI" id="CHEBI:64716"/>
        <dbReference type="ChEBI" id="CHEBI:140658"/>
        <dbReference type="EC" id="2.5.1.145"/>
    </reaction>
</comment>
<evidence type="ECO:0000256" key="2">
    <source>
        <dbReference type="ARBA" id="ARBA00022475"/>
    </source>
</evidence>
<evidence type="ECO:0000313" key="8">
    <source>
        <dbReference type="EMBL" id="MFD2761239.1"/>
    </source>
</evidence>
<accession>A0ABW5V9K8</accession>
<dbReference type="InterPro" id="IPR001640">
    <property type="entry name" value="Lgt"/>
</dbReference>
<keyword evidence="5 7" id="KW-1133">Transmembrane helix</keyword>
<dbReference type="EC" id="2.5.1.145" evidence="7"/>
<gene>
    <name evidence="7 8" type="primary">lgt</name>
    <name evidence="8" type="ORF">ACFSUO_09675</name>
</gene>
<feature type="transmembrane region" description="Helical" evidence="7">
    <location>
        <begin position="93"/>
        <end position="112"/>
    </location>
</feature>
<dbReference type="Proteomes" id="UP001597502">
    <property type="component" value="Unassembled WGS sequence"/>
</dbReference>
<dbReference type="Pfam" id="PF01790">
    <property type="entry name" value="LGT"/>
    <property type="match status" value="1"/>
</dbReference>
<keyword evidence="9" id="KW-1185">Reference proteome</keyword>
<proteinExistence type="inferred from homology"/>
<feature type="transmembrane region" description="Helical" evidence="7">
    <location>
        <begin position="182"/>
        <end position="200"/>
    </location>
</feature>
<keyword evidence="2 7" id="KW-1003">Cell membrane</keyword>
<dbReference type="PROSITE" id="PS01311">
    <property type="entry name" value="LGT"/>
    <property type="match status" value="1"/>
</dbReference>
<evidence type="ECO:0000313" key="9">
    <source>
        <dbReference type="Proteomes" id="UP001597502"/>
    </source>
</evidence>